<dbReference type="AlphaFoldDB" id="A0A7K0DGB5"/>
<sequence length="63" mass="6898">MAKESKKSSYVDNGWPRLANGDHAVTELSATRAGGLSPYGEDTEFPVPAEQMPYVHPHTVVNR</sequence>
<evidence type="ECO:0000313" key="1">
    <source>
        <dbReference type="EMBL" id="MQY24728.1"/>
    </source>
</evidence>
<comment type="caution">
    <text evidence="1">The sequence shown here is derived from an EMBL/GenBank/DDBJ whole genome shotgun (WGS) entry which is preliminary data.</text>
</comment>
<organism evidence="1 2">
    <name type="scientific">Nocardia aurantia</name>
    <dbReference type="NCBI Taxonomy" id="2585199"/>
    <lineage>
        <taxon>Bacteria</taxon>
        <taxon>Bacillati</taxon>
        <taxon>Actinomycetota</taxon>
        <taxon>Actinomycetes</taxon>
        <taxon>Mycobacteriales</taxon>
        <taxon>Nocardiaceae</taxon>
        <taxon>Nocardia</taxon>
    </lineage>
</organism>
<dbReference type="OrthoDB" id="5191634at2"/>
<gene>
    <name evidence="1" type="ORF">NRB56_02810</name>
</gene>
<dbReference type="RefSeq" id="WP_153338642.1">
    <property type="nucleotide sequence ID" value="NZ_WEGI01000001.1"/>
</dbReference>
<dbReference type="Proteomes" id="UP000431401">
    <property type="component" value="Unassembled WGS sequence"/>
</dbReference>
<reference evidence="1 2" key="1">
    <citation type="submission" date="2019-10" db="EMBL/GenBank/DDBJ databases">
        <title>Nocardia macrotermitis sp. nov. and Nocardia aurantia sp. nov., isolated from the gut of fungus growing-termite Macrotermes natalensis.</title>
        <authorList>
            <person name="Benndorf R."/>
            <person name="Schwitalla J."/>
            <person name="Martin K."/>
            <person name="De Beer W."/>
            <person name="Kaster A.-K."/>
            <person name="Vollmers J."/>
            <person name="Poulsen M."/>
            <person name="Beemelmanns C."/>
        </authorList>
    </citation>
    <scope>NUCLEOTIDE SEQUENCE [LARGE SCALE GENOMIC DNA]</scope>
    <source>
        <strain evidence="1 2">RB56</strain>
    </source>
</reference>
<accession>A0A7K0DGB5</accession>
<protein>
    <submittedName>
        <fullName evidence="1">Uncharacterized protein</fullName>
    </submittedName>
</protein>
<proteinExistence type="predicted"/>
<evidence type="ECO:0000313" key="2">
    <source>
        <dbReference type="Proteomes" id="UP000431401"/>
    </source>
</evidence>
<name>A0A7K0DGB5_9NOCA</name>
<dbReference type="EMBL" id="WEGI01000001">
    <property type="protein sequence ID" value="MQY24728.1"/>
    <property type="molecule type" value="Genomic_DNA"/>
</dbReference>
<keyword evidence="2" id="KW-1185">Reference proteome</keyword>